<proteinExistence type="predicted"/>
<sequence>MPVTLSSVKLVNNLQSSKVTGEIALTDDLRVLIEQVNPGRASAVALKGRNWSLSHTAAQSDTAFSCKFRRRGATFTISQAIPGNNWFLVPCPAFQVQRDLAVKDGRANIAAGYNSLLHSGSIANKVYNGPNNKNKATFVLFTHQPPAFSLRSKLDSRLLQSLAVTYTALTGPLLRVKTRPSNGVKAQATAGTEDLTAAVQWRTAEKHELSAAVRWPFPISGKPSKPQCQLTGTWKF</sequence>
<keyword evidence="2" id="KW-1185">Reference proteome</keyword>
<accession>A0AAW1SZ53</accession>
<evidence type="ECO:0000313" key="2">
    <source>
        <dbReference type="Proteomes" id="UP001485043"/>
    </source>
</evidence>
<evidence type="ECO:0000313" key="1">
    <source>
        <dbReference type="EMBL" id="KAK9862350.1"/>
    </source>
</evidence>
<dbReference type="EMBL" id="JALJOV010000620">
    <property type="protein sequence ID" value="KAK9862350.1"/>
    <property type="molecule type" value="Genomic_DNA"/>
</dbReference>
<comment type="caution">
    <text evidence="1">The sequence shown here is derived from an EMBL/GenBank/DDBJ whole genome shotgun (WGS) entry which is preliminary data.</text>
</comment>
<protein>
    <submittedName>
        <fullName evidence="1">Uncharacterized protein</fullName>
    </submittedName>
</protein>
<organism evidence="1 2">
    <name type="scientific">Apatococcus fuscideae</name>
    <dbReference type="NCBI Taxonomy" id="2026836"/>
    <lineage>
        <taxon>Eukaryota</taxon>
        <taxon>Viridiplantae</taxon>
        <taxon>Chlorophyta</taxon>
        <taxon>core chlorophytes</taxon>
        <taxon>Trebouxiophyceae</taxon>
        <taxon>Chlorellales</taxon>
        <taxon>Chlorellaceae</taxon>
        <taxon>Apatococcus</taxon>
    </lineage>
</organism>
<reference evidence="1 2" key="1">
    <citation type="journal article" date="2024" name="Nat. Commun.">
        <title>Phylogenomics reveals the evolutionary origins of lichenization in chlorophyte algae.</title>
        <authorList>
            <person name="Puginier C."/>
            <person name="Libourel C."/>
            <person name="Otte J."/>
            <person name="Skaloud P."/>
            <person name="Haon M."/>
            <person name="Grisel S."/>
            <person name="Petersen M."/>
            <person name="Berrin J.G."/>
            <person name="Delaux P.M."/>
            <person name="Dal Grande F."/>
            <person name="Keller J."/>
        </authorList>
    </citation>
    <scope>NUCLEOTIDE SEQUENCE [LARGE SCALE GENOMIC DNA]</scope>
    <source>
        <strain evidence="1 2">SAG 2523</strain>
    </source>
</reference>
<dbReference type="Proteomes" id="UP001485043">
    <property type="component" value="Unassembled WGS sequence"/>
</dbReference>
<gene>
    <name evidence="1" type="ORF">WJX84_004943</name>
</gene>
<dbReference type="AlphaFoldDB" id="A0AAW1SZ53"/>
<name>A0AAW1SZ53_9CHLO</name>